<name>A0A4C1UUX8_EUMVA</name>
<gene>
    <name evidence="1" type="ORF">EVAR_94632_1</name>
</gene>
<comment type="caution">
    <text evidence="1">The sequence shown here is derived from an EMBL/GenBank/DDBJ whole genome shotgun (WGS) entry which is preliminary data.</text>
</comment>
<proteinExistence type="predicted"/>
<dbReference type="EMBL" id="BGZK01000224">
    <property type="protein sequence ID" value="GBP29792.1"/>
    <property type="molecule type" value="Genomic_DNA"/>
</dbReference>
<dbReference type="AlphaFoldDB" id="A0A4C1UUX8"/>
<organism evidence="1 2">
    <name type="scientific">Eumeta variegata</name>
    <name type="common">Bagworm moth</name>
    <name type="synonym">Eumeta japonica</name>
    <dbReference type="NCBI Taxonomy" id="151549"/>
    <lineage>
        <taxon>Eukaryota</taxon>
        <taxon>Metazoa</taxon>
        <taxon>Ecdysozoa</taxon>
        <taxon>Arthropoda</taxon>
        <taxon>Hexapoda</taxon>
        <taxon>Insecta</taxon>
        <taxon>Pterygota</taxon>
        <taxon>Neoptera</taxon>
        <taxon>Endopterygota</taxon>
        <taxon>Lepidoptera</taxon>
        <taxon>Glossata</taxon>
        <taxon>Ditrysia</taxon>
        <taxon>Tineoidea</taxon>
        <taxon>Psychidae</taxon>
        <taxon>Oiketicinae</taxon>
        <taxon>Eumeta</taxon>
    </lineage>
</organism>
<protein>
    <submittedName>
        <fullName evidence="1">Uncharacterized protein</fullName>
    </submittedName>
</protein>
<reference evidence="1 2" key="1">
    <citation type="journal article" date="2019" name="Commun. Biol.">
        <title>The bagworm genome reveals a unique fibroin gene that provides high tensile strength.</title>
        <authorList>
            <person name="Kono N."/>
            <person name="Nakamura H."/>
            <person name="Ohtoshi R."/>
            <person name="Tomita M."/>
            <person name="Numata K."/>
            <person name="Arakawa K."/>
        </authorList>
    </citation>
    <scope>NUCLEOTIDE SEQUENCE [LARGE SCALE GENOMIC DNA]</scope>
</reference>
<sequence>MISWLVSLKKKLVKCEPRIRYFDMFFACKSTEGWCTAPPMIIRNLKGSLVRCRPLGRATRLPSKNSLIVANRTNLRLHNFQISNAAIDSHRQDESIKPATHYRCIELKCGARRPAPLCAAGDANCIR</sequence>
<dbReference type="Proteomes" id="UP000299102">
    <property type="component" value="Unassembled WGS sequence"/>
</dbReference>
<keyword evidence="2" id="KW-1185">Reference proteome</keyword>
<evidence type="ECO:0000313" key="2">
    <source>
        <dbReference type="Proteomes" id="UP000299102"/>
    </source>
</evidence>
<evidence type="ECO:0000313" key="1">
    <source>
        <dbReference type="EMBL" id="GBP29792.1"/>
    </source>
</evidence>
<accession>A0A4C1UUX8</accession>